<dbReference type="Pfam" id="PF11374">
    <property type="entry name" value="DUF3176"/>
    <property type="match status" value="1"/>
</dbReference>
<dbReference type="AlphaFoldDB" id="A0A2J6PNX8"/>
<dbReference type="EMBL" id="KZ613512">
    <property type="protein sequence ID" value="PMD15606.1"/>
    <property type="molecule type" value="Genomic_DNA"/>
</dbReference>
<name>A0A2J6PNX8_9HELO</name>
<dbReference type="PANTHER" id="PTHR37576:SF2">
    <property type="entry name" value="DEFECT AT LOW TEMPERATURE PROTEIN 1"/>
    <property type="match status" value="1"/>
</dbReference>
<dbReference type="InterPro" id="IPR021514">
    <property type="entry name" value="DUF3176"/>
</dbReference>
<dbReference type="PANTHER" id="PTHR37576">
    <property type="entry name" value="DEFECT AT LOW TEMPERATURE PROTEIN 1"/>
    <property type="match status" value="1"/>
</dbReference>
<keyword evidence="2" id="KW-1133">Transmembrane helix</keyword>
<evidence type="ECO:0000313" key="3">
    <source>
        <dbReference type="EMBL" id="PMD15606.1"/>
    </source>
</evidence>
<proteinExistence type="predicted"/>
<dbReference type="OrthoDB" id="5357734at2759"/>
<dbReference type="STRING" id="1745343.A0A2J6PNX8"/>
<feature type="transmembrane region" description="Helical" evidence="2">
    <location>
        <begin position="498"/>
        <end position="523"/>
    </location>
</feature>
<sequence>MSEQTKKTASTTAQEVQPPLSSSSSSQKGVFFPWLEDEEHKNLRANVIRRFPVLGAIGLVGSALTVLLSWMTLFFFSGHKVIDGGYLPKPAAWLSIIISLNGILVHMAVSQGIAVTWWYRASRQTTTVAELHNIWATGSSIASAIMSWKSFNYIALATVFVATLPANGILLQNAITSGIHYTSFNHTTSFGIATALPAGFSADLNEGGEVATYKTTWQSAMPRVISNMDGMYKSYGQFNTCNGTCQVNLDHVGFNATCVDSEIPYNLPLNIHSSNVTANETILSVDLTWNESHANQIGLNTLYKPEGSCTGAYKVRNCTLNIARVNNPVLIEYNISNDNAWSWFLQSQMLTPSHRSDTYYPSTVVSLLESEDNSTTTVFGGIAAALKSYYETSIVLHPTKNGTSLNVNGVYGQQIQPASSGWNEDGTSIVLANTCNQSFTSFGYYNNPSDFMLDAIRATLFYTSIYASDMDTDPSVTNHQSLPNIEDFIGLNEYHVLWVYWGAHVAVTLSIVLFIIPTFYGFWTLARQTTLSPFETARAFHTPILQDAPRELDTKRLLKEVGRKNLHTDLGGAAQSPVEKIVEDLWDFVNPSVPLANLKTLEKPIEPISVTIKAVITPSSMQTNTLNNIPFPDEPEVITFASLSLSEQNHLQILQSVYLHKLKTYNSKVKAMNELRVKVQ</sequence>
<reference evidence="3 4" key="1">
    <citation type="submission" date="2016-05" db="EMBL/GenBank/DDBJ databases">
        <title>A degradative enzymes factory behind the ericoid mycorrhizal symbiosis.</title>
        <authorList>
            <consortium name="DOE Joint Genome Institute"/>
            <person name="Martino E."/>
            <person name="Morin E."/>
            <person name="Grelet G."/>
            <person name="Kuo A."/>
            <person name="Kohler A."/>
            <person name="Daghino S."/>
            <person name="Barry K."/>
            <person name="Choi C."/>
            <person name="Cichocki N."/>
            <person name="Clum A."/>
            <person name="Copeland A."/>
            <person name="Hainaut M."/>
            <person name="Haridas S."/>
            <person name="Labutti K."/>
            <person name="Lindquist E."/>
            <person name="Lipzen A."/>
            <person name="Khouja H.-R."/>
            <person name="Murat C."/>
            <person name="Ohm R."/>
            <person name="Olson A."/>
            <person name="Spatafora J."/>
            <person name="Veneault-Fourrey C."/>
            <person name="Henrissat B."/>
            <person name="Grigoriev I."/>
            <person name="Martin F."/>
            <person name="Perotto S."/>
        </authorList>
    </citation>
    <scope>NUCLEOTIDE SEQUENCE [LARGE SCALE GENOMIC DNA]</scope>
    <source>
        <strain evidence="3 4">UAMH 7357</strain>
    </source>
</reference>
<keyword evidence="2" id="KW-0812">Transmembrane</keyword>
<gene>
    <name evidence="3" type="ORF">NA56DRAFT_709738</name>
</gene>
<protein>
    <submittedName>
        <fullName evidence="3">Uncharacterized protein</fullName>
    </submittedName>
</protein>
<keyword evidence="2" id="KW-0472">Membrane</keyword>
<accession>A0A2J6PNX8</accession>
<organism evidence="3 4">
    <name type="scientific">Hyaloscypha hepaticicola</name>
    <dbReference type="NCBI Taxonomy" id="2082293"/>
    <lineage>
        <taxon>Eukaryota</taxon>
        <taxon>Fungi</taxon>
        <taxon>Dikarya</taxon>
        <taxon>Ascomycota</taxon>
        <taxon>Pezizomycotina</taxon>
        <taxon>Leotiomycetes</taxon>
        <taxon>Helotiales</taxon>
        <taxon>Hyaloscyphaceae</taxon>
        <taxon>Hyaloscypha</taxon>
    </lineage>
</organism>
<evidence type="ECO:0000256" key="1">
    <source>
        <dbReference type="SAM" id="MobiDB-lite"/>
    </source>
</evidence>
<feature type="transmembrane region" description="Helical" evidence="2">
    <location>
        <begin position="151"/>
        <end position="171"/>
    </location>
</feature>
<evidence type="ECO:0000256" key="2">
    <source>
        <dbReference type="SAM" id="Phobius"/>
    </source>
</evidence>
<feature type="transmembrane region" description="Helical" evidence="2">
    <location>
        <begin position="51"/>
        <end position="76"/>
    </location>
</feature>
<evidence type="ECO:0000313" key="4">
    <source>
        <dbReference type="Proteomes" id="UP000235672"/>
    </source>
</evidence>
<dbReference type="Proteomes" id="UP000235672">
    <property type="component" value="Unassembled WGS sequence"/>
</dbReference>
<feature type="region of interest" description="Disordered" evidence="1">
    <location>
        <begin position="1"/>
        <end position="27"/>
    </location>
</feature>
<feature type="transmembrane region" description="Helical" evidence="2">
    <location>
        <begin position="96"/>
        <end position="119"/>
    </location>
</feature>
<keyword evidence="4" id="KW-1185">Reference proteome</keyword>